<dbReference type="AlphaFoldDB" id="A0A367ZTP8"/>
<keyword evidence="3 6" id="KW-0812">Transmembrane</keyword>
<feature type="signal peptide" evidence="7">
    <location>
        <begin position="1"/>
        <end position="30"/>
    </location>
</feature>
<evidence type="ECO:0000256" key="5">
    <source>
        <dbReference type="ARBA" id="ARBA00023136"/>
    </source>
</evidence>
<name>A0A367ZTP8_9BACT</name>
<reference evidence="8 9" key="1">
    <citation type="submission" date="2018-05" db="EMBL/GenBank/DDBJ databases">
        <title>A metagenomic window into the 2 km-deep terrestrial subsurface aquifer revealed taxonomically and functionally diverse microbial community comprising novel uncultured bacterial lineages.</title>
        <authorList>
            <person name="Kadnikov V.V."/>
            <person name="Mardanov A.V."/>
            <person name="Beletsky A.V."/>
            <person name="Banks D."/>
            <person name="Pimenov N.V."/>
            <person name="Frank Y.A."/>
            <person name="Karnachuk O.V."/>
            <person name="Ravin N.V."/>
        </authorList>
    </citation>
    <scope>NUCLEOTIDE SEQUENCE [LARGE SCALE GENOMIC DNA]</scope>
    <source>
        <strain evidence="8">BY5</strain>
    </source>
</reference>
<evidence type="ECO:0000256" key="1">
    <source>
        <dbReference type="ARBA" id="ARBA00004370"/>
    </source>
</evidence>
<evidence type="ECO:0000256" key="3">
    <source>
        <dbReference type="ARBA" id="ARBA00022692"/>
    </source>
</evidence>
<evidence type="ECO:0000256" key="7">
    <source>
        <dbReference type="SAM" id="SignalP"/>
    </source>
</evidence>
<comment type="similarity">
    <text evidence="2">Belongs to the FUN14 family.</text>
</comment>
<proteinExistence type="inferred from homology"/>
<sequence length="160" mass="16625">MNIWLRLPWSAAWVVAGGALLSADVATALAGPPSSAPVSATRAAETGSLASGAAALLAQMPPQVSFALKTLGFGGIAGWAVGYTLKKFAKAAALLLGTVIIALQILAYHHFVTIHWEQIQAAVPPEELQNVWIGLMSIVTYNFPFAGAFAVGFYLGFAKG</sequence>
<evidence type="ECO:0008006" key="10">
    <source>
        <dbReference type="Google" id="ProtNLM"/>
    </source>
</evidence>
<feature type="chain" id="PRO_5016933974" description="FUN14 family protein" evidence="7">
    <location>
        <begin position="31"/>
        <end position="160"/>
    </location>
</feature>
<gene>
    <name evidence="8" type="ORF">OZSIB_2096</name>
</gene>
<comment type="caution">
    <text evidence="8">The sequence shown here is derived from an EMBL/GenBank/DDBJ whole genome shotgun (WGS) entry which is preliminary data.</text>
</comment>
<dbReference type="InterPro" id="IPR007014">
    <property type="entry name" value="FUN14"/>
</dbReference>
<dbReference type="Proteomes" id="UP000252355">
    <property type="component" value="Unassembled WGS sequence"/>
</dbReference>
<dbReference type="EMBL" id="QOQW01000002">
    <property type="protein sequence ID" value="RCK81227.1"/>
    <property type="molecule type" value="Genomic_DNA"/>
</dbReference>
<keyword evidence="7" id="KW-0732">Signal</keyword>
<evidence type="ECO:0000256" key="2">
    <source>
        <dbReference type="ARBA" id="ARBA00009160"/>
    </source>
</evidence>
<dbReference type="GO" id="GO:0016020">
    <property type="term" value="C:membrane"/>
    <property type="evidence" value="ECO:0007669"/>
    <property type="project" value="UniProtKB-SubCell"/>
</dbReference>
<organism evidence="8 9">
    <name type="scientific">Candidatus Ozemobacter sibiricus</name>
    <dbReference type="NCBI Taxonomy" id="2268124"/>
    <lineage>
        <taxon>Bacteria</taxon>
        <taxon>Candidatus Ozemobacteria</taxon>
        <taxon>Candidatus Ozemobacterales</taxon>
        <taxon>Candidatus Ozemobacteraceae</taxon>
        <taxon>Candidatus Ozemobacter</taxon>
    </lineage>
</organism>
<evidence type="ECO:0000256" key="4">
    <source>
        <dbReference type="ARBA" id="ARBA00022989"/>
    </source>
</evidence>
<evidence type="ECO:0000313" key="9">
    <source>
        <dbReference type="Proteomes" id="UP000252355"/>
    </source>
</evidence>
<keyword evidence="5 6" id="KW-0472">Membrane</keyword>
<comment type="subcellular location">
    <subcellularLocation>
        <location evidence="1">Membrane</location>
    </subcellularLocation>
</comment>
<dbReference type="Pfam" id="PF04930">
    <property type="entry name" value="FUN14"/>
    <property type="match status" value="1"/>
</dbReference>
<evidence type="ECO:0000313" key="8">
    <source>
        <dbReference type="EMBL" id="RCK81227.1"/>
    </source>
</evidence>
<feature type="transmembrane region" description="Helical" evidence="6">
    <location>
        <begin position="131"/>
        <end position="157"/>
    </location>
</feature>
<protein>
    <recommendedName>
        <fullName evidence="10">FUN14 family protein</fullName>
    </recommendedName>
</protein>
<dbReference type="PANTHER" id="PTHR21346">
    <property type="entry name" value="FUN14 DOMAIN CONTAINING"/>
    <property type="match status" value="1"/>
</dbReference>
<accession>A0A367ZTP8</accession>
<keyword evidence="4 6" id="KW-1133">Transmembrane helix</keyword>
<evidence type="ECO:0000256" key="6">
    <source>
        <dbReference type="SAM" id="Phobius"/>
    </source>
</evidence>
<dbReference type="PANTHER" id="PTHR21346:SF10">
    <property type="entry name" value="TRANSMEMBRANE PROTEIN"/>
    <property type="match status" value="1"/>
</dbReference>
<feature type="transmembrane region" description="Helical" evidence="6">
    <location>
        <begin position="64"/>
        <end position="85"/>
    </location>
</feature>
<feature type="transmembrane region" description="Helical" evidence="6">
    <location>
        <begin position="92"/>
        <end position="111"/>
    </location>
</feature>